<dbReference type="SUPFAM" id="SSF160631">
    <property type="entry name" value="SMI1/KNR4-like"/>
    <property type="match status" value="1"/>
</dbReference>
<dbReference type="Pfam" id="PF09346">
    <property type="entry name" value="SMI1_KNR4"/>
    <property type="match status" value="1"/>
</dbReference>
<evidence type="ECO:0000313" key="3">
    <source>
        <dbReference type="Proteomes" id="UP000223060"/>
    </source>
</evidence>
<protein>
    <recommendedName>
        <fullName evidence="1">Knr4/Smi1-like domain-containing protein</fullName>
    </recommendedName>
</protein>
<dbReference type="InterPro" id="IPR018958">
    <property type="entry name" value="Knr4/Smi1-like_dom"/>
</dbReference>
<keyword evidence="3" id="KW-1185">Reference proteome</keyword>
<dbReference type="RefSeq" id="WP_036059056.1">
    <property type="nucleotide sequence ID" value="NZ_CP011102.1"/>
</dbReference>
<gene>
    <name evidence="2" type="ORF">UE46_01045</name>
</gene>
<reference evidence="3" key="1">
    <citation type="submission" date="2015-03" db="EMBL/GenBank/DDBJ databases">
        <authorList>
            <person name="Ferrari E."/>
            <person name="Walter M.C."/>
            <person name="Huptas C."/>
            <person name="Scherer S."/>
            <person name="Mueller-Herbst S."/>
        </authorList>
    </citation>
    <scope>NUCLEOTIDE SEQUENCE [LARGE SCALE GENOMIC DNA]</scope>
    <source>
        <strain evidence="3">LWP01</strain>
    </source>
</reference>
<evidence type="ECO:0000313" key="2">
    <source>
        <dbReference type="EMBL" id="AQY49783.1"/>
    </source>
</evidence>
<dbReference type="SMART" id="SM00860">
    <property type="entry name" value="SMI1_KNR4"/>
    <property type="match status" value="1"/>
</dbReference>
<evidence type="ECO:0000259" key="1">
    <source>
        <dbReference type="SMART" id="SM00860"/>
    </source>
</evidence>
<name>A0A1S7FQU8_9LIST</name>
<proteinExistence type="predicted"/>
<dbReference type="Proteomes" id="UP000223060">
    <property type="component" value="Chromosome"/>
</dbReference>
<dbReference type="InterPro" id="IPR037883">
    <property type="entry name" value="Knr4/Smi1-like_sf"/>
</dbReference>
<dbReference type="KEGG" id="lwi:UE46_01045"/>
<feature type="domain" description="Knr4/Smi1-like" evidence="1">
    <location>
        <begin position="10"/>
        <end position="142"/>
    </location>
</feature>
<organism evidence="2 3">
    <name type="scientific">Listeria weihenstephanensis</name>
    <dbReference type="NCBI Taxonomy" id="1006155"/>
    <lineage>
        <taxon>Bacteria</taxon>
        <taxon>Bacillati</taxon>
        <taxon>Bacillota</taxon>
        <taxon>Bacilli</taxon>
        <taxon>Bacillales</taxon>
        <taxon>Listeriaceae</taxon>
        <taxon>Listeria</taxon>
    </lineage>
</organism>
<sequence>MVKITSKNEKLSLDRLEVFEKEHDIRFSTEYRKFLLNYNGGYPDKSTFKIKGEDGEYESILNVLYGIGEMYDNLEKNFDIFDELVDVGFVPIADDPGGNQICISINKENYGAIYFWEHELGNEDELENLFYIAANFDEFLTNLYE</sequence>
<dbReference type="AlphaFoldDB" id="A0A1S7FQU8"/>
<dbReference type="Gene3D" id="3.40.1580.10">
    <property type="entry name" value="SMI1/KNR4-like"/>
    <property type="match status" value="1"/>
</dbReference>
<accession>A0A1S7FQU8</accession>
<dbReference type="EMBL" id="CP011102">
    <property type="protein sequence ID" value="AQY49783.1"/>
    <property type="molecule type" value="Genomic_DNA"/>
</dbReference>